<dbReference type="PANTHER" id="PTHR31912:SF34">
    <property type="entry name" value="NOTOCHORD-RELATED PROTEIN"/>
    <property type="match status" value="1"/>
</dbReference>
<evidence type="ECO:0000313" key="2">
    <source>
        <dbReference type="Proteomes" id="UP000076722"/>
    </source>
</evidence>
<accession>A0A164VAG5</accession>
<dbReference type="PANTHER" id="PTHR31912">
    <property type="entry name" value="IP13529P"/>
    <property type="match status" value="1"/>
</dbReference>
<evidence type="ECO:0000313" key="1">
    <source>
        <dbReference type="EMBL" id="KZS93974.1"/>
    </source>
</evidence>
<dbReference type="EMBL" id="KV419405">
    <property type="protein sequence ID" value="KZS93974.1"/>
    <property type="molecule type" value="Genomic_DNA"/>
</dbReference>
<keyword evidence="2" id="KW-1185">Reference proteome</keyword>
<name>A0A164VAG5_9AGAM</name>
<feature type="non-terminal residue" evidence="1">
    <location>
        <position position="715"/>
    </location>
</feature>
<proteinExistence type="predicted"/>
<gene>
    <name evidence="1" type="ORF">SISNIDRAFT_387475</name>
</gene>
<reference evidence="1 2" key="1">
    <citation type="journal article" date="2016" name="Mol. Biol. Evol.">
        <title>Comparative Genomics of Early-Diverging Mushroom-Forming Fungi Provides Insights into the Origins of Lignocellulose Decay Capabilities.</title>
        <authorList>
            <person name="Nagy L.G."/>
            <person name="Riley R."/>
            <person name="Tritt A."/>
            <person name="Adam C."/>
            <person name="Daum C."/>
            <person name="Floudas D."/>
            <person name="Sun H."/>
            <person name="Yadav J.S."/>
            <person name="Pangilinan J."/>
            <person name="Larsson K.H."/>
            <person name="Matsuura K."/>
            <person name="Barry K."/>
            <person name="Labutti K."/>
            <person name="Kuo R."/>
            <person name="Ohm R.A."/>
            <person name="Bhattacharya S.S."/>
            <person name="Shirouzu T."/>
            <person name="Yoshinaga Y."/>
            <person name="Martin F.M."/>
            <person name="Grigoriev I.V."/>
            <person name="Hibbett D.S."/>
        </authorList>
    </citation>
    <scope>NUCLEOTIDE SEQUENCE [LARGE SCALE GENOMIC DNA]</scope>
    <source>
        <strain evidence="1 2">HHB9708</strain>
    </source>
</reference>
<organism evidence="1 2">
    <name type="scientific">Sistotremastrum niveocremeum HHB9708</name>
    <dbReference type="NCBI Taxonomy" id="1314777"/>
    <lineage>
        <taxon>Eukaryota</taxon>
        <taxon>Fungi</taxon>
        <taxon>Dikarya</taxon>
        <taxon>Basidiomycota</taxon>
        <taxon>Agaricomycotina</taxon>
        <taxon>Agaricomycetes</taxon>
        <taxon>Sistotremastrales</taxon>
        <taxon>Sistotremastraceae</taxon>
        <taxon>Sertulicium</taxon>
        <taxon>Sertulicium niveocremeum</taxon>
    </lineage>
</organism>
<dbReference type="STRING" id="1314777.A0A164VAG5"/>
<dbReference type="Proteomes" id="UP000076722">
    <property type="component" value="Unassembled WGS sequence"/>
</dbReference>
<dbReference type="OrthoDB" id="2246127at2759"/>
<sequence length="715" mass="81313">WFPWSDRVSCTLDLATSLPRSVLSEADTKLITWLLRANGVVNVPTVRQIKSARGPLDAISGIQRTRFMGAFGHPFWLNSMGDQIKQEFANPCVRPHMRFYPEEGSPTVEEPWHGEKWRKRLPPEFATPMIRVRNKDFYVHEPLMLHSGEVVMAIRWFTKHSDSRMWGHGWRMSRHQFGDEDGWIVHEKEEVDFCEDELQLNVLNFQDLHLAMQLPAPFNIYGACKTNHLSVVDWKYKDVNEWRTRAAGKRVLMAMIWLYCDDTSGNRSKKWNAHNSFLFTPANLSRDHTQKQYNVHFVCTSNLAPPLEMLEGVVAELEKLMKEGMFAWDCELEEEVMFFITVLGFLGDNPMQSEFACHIGLKGKKFCRCCEVQGRDRGGGEADNDADSDDEDLVALEGEAQVVAAKIVEFIQGGQERSPIESVRVLVDLFNQAKEAGTMTARAQLRTSSGVKDTFLNYFIDKLDQARKGKSGPQGQAAVDRLLRDLPQMLFSSVWRIPGLNPHLDTPTEILHVILLGIVKYFWRDAMTRLTADQKTTVIYRLQALDIDGLGPDVQRLSGVTYVQYAGSLVGRDFRVIGQVAIFVLYDMLPAPILAAWASLSKLMALAWLPVIKGIDAYLDTLTAAIEDFLVKTALWNPKWFNKPKFHILRHLPQHIRAFGPAILFATEGLESFNATIREWSIHSSRQAPSKDIGVSAARAQRLRHLMSCGSFVYR</sequence>
<protein>
    <submittedName>
        <fullName evidence="1">Uncharacterized protein</fullName>
    </submittedName>
</protein>
<feature type="non-terminal residue" evidence="1">
    <location>
        <position position="1"/>
    </location>
</feature>
<dbReference type="AlphaFoldDB" id="A0A164VAG5"/>